<sequence>MLQRMTINAILKYIEDNIESVRVDINKLVRYSGYSRRYLQLLFKKHMGKTLGEYIQLRRVTRAAVLLRLTKLSINSVLNDFYMTPSKHLLESLKNILVILLYNIVRWYMVFFKK</sequence>
<evidence type="ECO:0000313" key="5">
    <source>
        <dbReference type="EMBL" id="STE74440.1"/>
    </source>
</evidence>
<evidence type="ECO:0000259" key="4">
    <source>
        <dbReference type="PROSITE" id="PS01124"/>
    </source>
</evidence>
<dbReference type="GO" id="GO:0003700">
    <property type="term" value="F:DNA-binding transcription factor activity"/>
    <property type="evidence" value="ECO:0007669"/>
    <property type="project" value="InterPro"/>
</dbReference>
<evidence type="ECO:0000256" key="2">
    <source>
        <dbReference type="ARBA" id="ARBA00023125"/>
    </source>
</evidence>
<name>A0A376JYK9_ECOLX</name>
<evidence type="ECO:0000256" key="1">
    <source>
        <dbReference type="ARBA" id="ARBA00023015"/>
    </source>
</evidence>
<dbReference type="RefSeq" id="WP_349771611.1">
    <property type="nucleotide sequence ID" value="NZ_UFZA01000006.1"/>
</dbReference>
<proteinExistence type="predicted"/>
<dbReference type="AlphaFoldDB" id="A0A376JYK9"/>
<dbReference type="PANTHER" id="PTHR47504:SF3">
    <property type="entry name" value="HTH-TYPE TRANSCRIPTIONAL REGULATOR YKGA-RELATED"/>
    <property type="match status" value="1"/>
</dbReference>
<accession>A0A376JYK9</accession>
<dbReference type="InterPro" id="IPR009057">
    <property type="entry name" value="Homeodomain-like_sf"/>
</dbReference>
<dbReference type="Pfam" id="PF12833">
    <property type="entry name" value="HTH_18"/>
    <property type="match status" value="1"/>
</dbReference>
<gene>
    <name evidence="5" type="primary">marA_4</name>
    <name evidence="5" type="ORF">NCTC10082_05667</name>
</gene>
<evidence type="ECO:0000313" key="6">
    <source>
        <dbReference type="Proteomes" id="UP000255164"/>
    </source>
</evidence>
<dbReference type="InterPro" id="IPR018060">
    <property type="entry name" value="HTH_AraC"/>
</dbReference>
<feature type="domain" description="HTH araC/xylS-type" evidence="4">
    <location>
        <begin position="8"/>
        <end position="95"/>
    </location>
</feature>
<dbReference type="GO" id="GO:0043565">
    <property type="term" value="F:sequence-specific DNA binding"/>
    <property type="evidence" value="ECO:0007669"/>
    <property type="project" value="InterPro"/>
</dbReference>
<dbReference type="EMBL" id="UFZA01000006">
    <property type="protein sequence ID" value="STE74440.1"/>
    <property type="molecule type" value="Genomic_DNA"/>
</dbReference>
<dbReference type="SMART" id="SM00342">
    <property type="entry name" value="HTH_ARAC"/>
    <property type="match status" value="1"/>
</dbReference>
<dbReference type="Proteomes" id="UP000255164">
    <property type="component" value="Unassembled WGS sequence"/>
</dbReference>
<keyword evidence="1" id="KW-0805">Transcription regulation</keyword>
<dbReference type="Gene3D" id="1.10.10.60">
    <property type="entry name" value="Homeodomain-like"/>
    <property type="match status" value="1"/>
</dbReference>
<keyword evidence="3" id="KW-0804">Transcription</keyword>
<dbReference type="InterPro" id="IPR050959">
    <property type="entry name" value="MarA-like"/>
</dbReference>
<organism evidence="5 6">
    <name type="scientific">Escherichia coli</name>
    <dbReference type="NCBI Taxonomy" id="562"/>
    <lineage>
        <taxon>Bacteria</taxon>
        <taxon>Pseudomonadati</taxon>
        <taxon>Pseudomonadota</taxon>
        <taxon>Gammaproteobacteria</taxon>
        <taxon>Enterobacterales</taxon>
        <taxon>Enterobacteriaceae</taxon>
        <taxon>Escherichia</taxon>
    </lineage>
</organism>
<keyword evidence="2" id="KW-0238">DNA-binding</keyword>
<evidence type="ECO:0000256" key="3">
    <source>
        <dbReference type="ARBA" id="ARBA00023163"/>
    </source>
</evidence>
<reference evidence="5 6" key="1">
    <citation type="submission" date="2018-06" db="EMBL/GenBank/DDBJ databases">
        <authorList>
            <consortium name="Pathogen Informatics"/>
            <person name="Doyle S."/>
        </authorList>
    </citation>
    <scope>NUCLEOTIDE SEQUENCE [LARGE SCALE GENOMIC DNA]</scope>
    <source>
        <strain evidence="5 6">NCTC10082</strain>
    </source>
</reference>
<dbReference type="SUPFAM" id="SSF46689">
    <property type="entry name" value="Homeodomain-like"/>
    <property type="match status" value="1"/>
</dbReference>
<dbReference type="PANTHER" id="PTHR47504">
    <property type="entry name" value="RIGHT ORIGIN-BINDING PROTEIN"/>
    <property type="match status" value="1"/>
</dbReference>
<protein>
    <submittedName>
        <fullName evidence="5">AraC family transcriptional regulator</fullName>
    </submittedName>
</protein>
<dbReference type="PROSITE" id="PS01124">
    <property type="entry name" value="HTH_ARAC_FAMILY_2"/>
    <property type="match status" value="1"/>
</dbReference>